<evidence type="ECO:0000259" key="11">
    <source>
        <dbReference type="PROSITE" id="PS50994"/>
    </source>
</evidence>
<dbReference type="InterPro" id="IPR041373">
    <property type="entry name" value="RT_RNaseH"/>
</dbReference>
<evidence type="ECO:0000256" key="9">
    <source>
        <dbReference type="SAM" id="MobiDB-lite"/>
    </source>
</evidence>
<evidence type="ECO:0000256" key="4">
    <source>
        <dbReference type="ARBA" id="ARBA00022722"/>
    </source>
</evidence>
<evidence type="ECO:0000256" key="2">
    <source>
        <dbReference type="ARBA" id="ARBA00022679"/>
    </source>
</evidence>
<evidence type="ECO:0000256" key="3">
    <source>
        <dbReference type="ARBA" id="ARBA00022695"/>
    </source>
</evidence>
<feature type="coiled-coil region" evidence="8">
    <location>
        <begin position="1"/>
        <end position="51"/>
    </location>
</feature>
<reference evidence="12" key="1">
    <citation type="submission" date="2013-05" db="EMBL/GenBank/DDBJ databases">
        <authorList>
            <person name="Yim A.K.Y."/>
            <person name="Chan T.F."/>
            <person name="Ji K.M."/>
            <person name="Liu X.Y."/>
            <person name="Zhou J.W."/>
            <person name="Li R.Q."/>
            <person name="Yang K.Y."/>
            <person name="Li J."/>
            <person name="Li M."/>
            <person name="Law P.T.W."/>
            <person name="Wu Y.L."/>
            <person name="Cai Z.L."/>
            <person name="Qin H."/>
            <person name="Bao Y."/>
            <person name="Leung R.K.K."/>
            <person name="Ng P.K.S."/>
            <person name="Zou J."/>
            <person name="Zhong X.J."/>
            <person name="Ran P.X."/>
            <person name="Zhong N.S."/>
            <person name="Liu Z.G."/>
            <person name="Tsui S.K.W."/>
        </authorList>
    </citation>
    <scope>NUCLEOTIDE SEQUENCE</scope>
    <source>
        <strain evidence="12">Derf</strain>
        <tissue evidence="12">Whole organism</tissue>
    </source>
</reference>
<proteinExistence type="predicted"/>
<keyword evidence="4" id="KW-0540">Nuclease</keyword>
<keyword evidence="3" id="KW-0548">Nucleotidyltransferase</keyword>
<dbReference type="Pfam" id="PF00078">
    <property type="entry name" value="RVT_1"/>
    <property type="match status" value="1"/>
</dbReference>
<dbReference type="InterPro" id="IPR021109">
    <property type="entry name" value="Peptidase_aspartic_dom_sf"/>
</dbReference>
<feature type="domain" description="Integrase catalytic" evidence="11">
    <location>
        <begin position="1328"/>
        <end position="1486"/>
    </location>
</feature>
<dbReference type="EC" id="2.7.7.49" evidence="1"/>
<keyword evidence="8" id="KW-0175">Coiled coil</keyword>
<dbReference type="FunFam" id="3.30.70.270:FF:000020">
    <property type="entry name" value="Transposon Tf2-6 polyprotein-like Protein"/>
    <property type="match status" value="1"/>
</dbReference>
<keyword evidence="7" id="KW-0695">RNA-directed DNA polymerase</keyword>
<evidence type="ECO:0000313" key="13">
    <source>
        <dbReference type="Proteomes" id="UP000790347"/>
    </source>
</evidence>
<dbReference type="CDD" id="cd09274">
    <property type="entry name" value="RNase_HI_RT_Ty3"/>
    <property type="match status" value="1"/>
</dbReference>
<feature type="compositionally biased region" description="Polar residues" evidence="9">
    <location>
        <begin position="504"/>
        <end position="526"/>
    </location>
</feature>
<dbReference type="Pfam" id="PF17917">
    <property type="entry name" value="RT_RNaseH"/>
    <property type="match status" value="1"/>
</dbReference>
<comment type="caution">
    <text evidence="12">The sequence shown here is derived from an EMBL/GenBank/DDBJ whole genome shotgun (WGS) entry which is preliminary data.</text>
</comment>
<gene>
    <name evidence="12" type="ORF">DERF_006553</name>
</gene>
<keyword evidence="13" id="KW-1185">Reference proteome</keyword>
<dbReference type="Proteomes" id="UP000790347">
    <property type="component" value="Unassembled WGS sequence"/>
</dbReference>
<reference evidence="12" key="2">
    <citation type="journal article" date="2022" name="Res Sq">
        <title>Comparative Genomics Reveals Insights into the Divergent Evolution of Astigmatic Mites and Household Pest Adaptations.</title>
        <authorList>
            <person name="Xiong Q."/>
            <person name="Wan A.T.-Y."/>
            <person name="Liu X.-Y."/>
            <person name="Fung C.S.-H."/>
            <person name="Xiao X."/>
            <person name="Malainual N."/>
            <person name="Hou J."/>
            <person name="Wang L."/>
            <person name="Wang M."/>
            <person name="Yang K."/>
            <person name="Cui Y."/>
            <person name="Leung E."/>
            <person name="Nong W."/>
            <person name="Shin S.-K."/>
            <person name="Au S."/>
            <person name="Jeong K.Y."/>
            <person name="Chew F.T."/>
            <person name="Hui J."/>
            <person name="Leung T.F."/>
            <person name="Tungtrongchitr A."/>
            <person name="Zhong N."/>
            <person name="Liu Z."/>
            <person name="Tsui S."/>
        </authorList>
    </citation>
    <scope>NUCLEOTIDE SEQUENCE</scope>
    <source>
        <strain evidence="12">Derf</strain>
        <tissue evidence="12">Whole organism</tissue>
    </source>
</reference>
<dbReference type="GO" id="GO:0042575">
    <property type="term" value="C:DNA polymerase complex"/>
    <property type="evidence" value="ECO:0007669"/>
    <property type="project" value="UniProtKB-ARBA"/>
</dbReference>
<dbReference type="CDD" id="cd01647">
    <property type="entry name" value="RT_LTR"/>
    <property type="match status" value="1"/>
</dbReference>
<dbReference type="InterPro" id="IPR041588">
    <property type="entry name" value="Integrase_H2C2"/>
</dbReference>
<feature type="compositionally biased region" description="Polar residues" evidence="9">
    <location>
        <begin position="466"/>
        <end position="495"/>
    </location>
</feature>
<dbReference type="InterPro" id="IPR050951">
    <property type="entry name" value="Retrovirus_Pol_polyprotein"/>
</dbReference>
<evidence type="ECO:0000256" key="1">
    <source>
        <dbReference type="ARBA" id="ARBA00012493"/>
    </source>
</evidence>
<keyword evidence="5" id="KW-0255">Endonuclease</keyword>
<dbReference type="InterPro" id="IPR043128">
    <property type="entry name" value="Rev_trsase/Diguanyl_cyclase"/>
</dbReference>
<evidence type="ECO:0000256" key="7">
    <source>
        <dbReference type="ARBA" id="ARBA00022918"/>
    </source>
</evidence>
<dbReference type="SUPFAM" id="SSF56672">
    <property type="entry name" value="DNA/RNA polymerases"/>
    <property type="match status" value="1"/>
</dbReference>
<dbReference type="PROSITE" id="PS50994">
    <property type="entry name" value="INTEGRASE"/>
    <property type="match status" value="1"/>
</dbReference>
<accession>A0A922LC70</accession>
<dbReference type="PROSITE" id="PS50878">
    <property type="entry name" value="RT_POL"/>
    <property type="match status" value="1"/>
</dbReference>
<dbReference type="InterPro" id="IPR012337">
    <property type="entry name" value="RNaseH-like_sf"/>
</dbReference>
<dbReference type="Gene3D" id="3.30.420.10">
    <property type="entry name" value="Ribonuclease H-like superfamily/Ribonuclease H"/>
    <property type="match status" value="1"/>
</dbReference>
<dbReference type="InterPro" id="IPR001584">
    <property type="entry name" value="Integrase_cat-core"/>
</dbReference>
<evidence type="ECO:0000259" key="10">
    <source>
        <dbReference type="PROSITE" id="PS50878"/>
    </source>
</evidence>
<evidence type="ECO:0000256" key="6">
    <source>
        <dbReference type="ARBA" id="ARBA00022801"/>
    </source>
</evidence>
<dbReference type="GO" id="GO:0015074">
    <property type="term" value="P:DNA integration"/>
    <property type="evidence" value="ECO:0007669"/>
    <property type="project" value="InterPro"/>
</dbReference>
<evidence type="ECO:0000256" key="5">
    <source>
        <dbReference type="ARBA" id="ARBA00022759"/>
    </source>
</evidence>
<dbReference type="SUPFAM" id="SSF50630">
    <property type="entry name" value="Acid proteases"/>
    <property type="match status" value="1"/>
</dbReference>
<sequence length="1610" mass="187404">MATTKSKIKQLNENLEQVYVELVNLQSEVKHPELQEDKEYLKQKLMNLKTKLAELMVLREEFAGLGYPNLPGIERGTSCHLLVSEISKELGSNITETVASGRIASVPISTETRITDQQLVRDSIASAPPIIFSSFAGPSPIYTSKQSETILTTTKPIITKPANIFKSIFNPSKIPIFAKTTAQYQFQNPPVYSGKIQNIQTMDYANITEDEQQPSTSHQDPLIYPLQIEEDIQPVSRYVKPFNLKWADKVPKFDGSFINFHSFINTFNHHVHSTDCDDSGKLLILREKLDPKSLQLIAGIREPNYLMAYNIIVRHYSESYPLQQKLKAKVQSLPEIRFWYQTEEMRSNLAVIKDVYNVLEQSESNRSFLETDFYFIVASKFPRDAIKDLMQKFGSKLTVKQYLFNLTMYIEQNEQQQTILSRTNYMTIRSNQPFRRSQPPRQNPFSRNPNPNRFNRNQPTRFNNPWSFSISKRQQNNQPKITFPGESTENSSTSLPLRIKYDNPTPSTSQTYPKILQQRSGTDSNSNQYKTNKCFFCGKNHIPINCDKPIMEKKRILSSQKRCLRCFSSFHIINQCPLRFTCRLCRGNHNTSICENKERYPIHNVNHIKKKEEGPTEIEVLLNDSQKSGLYDPGASHSFINKTQCKNLKSSIDPYCSKVKQAVSYSKISGKTKIKVKVGNIEEDHIFFVIPEIEQIIFGIDFIDKFKIIRLPYGEMFQYLDDELIPLKTNEEFKENDVPTAKVIQMEKIKDLQPQIQEVMRNYSDVFTDCAEIGRVRDDYCYINLKNNVPINLRPYRVSPVDQQIIDEQIEKLLEKKLIKPSVSNYSFPIVLADKKDEGKKTRLCVDYRKLNEVTITESYPMPLIQDIENKLYDASVFTTFDISAGFHHIPMAPEDCHKTAFVTMNEHYEWLVMPFGLKNAPAVFQRIIFKILKANELTKFAHNYIDDIIVFSKDLEEHIQHLEKILLVFRKERIILKFSKCKFASEEVNYLGHNIQCNQIRPLHSNKQSILSMHPPNDLKSLRRFIGKLNFYQRFIPNRTELLAPLYELLKKDVKFIWTEETDQAFKRAIEILSSDLVLGIFNYSKTTILISDASNIGIGAVLKQKETELDDDKTMVTIGYFSKKLHPYQINYSATEKECLAIIEALQFWHHYLYGNSFIIRTDHKPLKFINSTKTPNTRIMNWALKLSQYNYKIEYIPGKDNIEADCLSRDPNFQVNLLTLEEISNLQDFIQEPPPNCIRYNGLYVRYTNGRIRYYIPEDFAKYMIEYFHKVQGHIGQKQTALHFSQNYYTTNQNQIIHEIVYNCAICLQAKRPRKKLGKLSQIGPAKKPFEYVHIDTIGGLRDQGTTNRYFHVAIDAFTRYVWGLNSKTQGTNDFIKLIEEVKKDGIPESVVCDRYPALNSRRFREYLQENLADIIYIPVTHPATNGMVERFVQTFVERVRCKKIEHPNRSWSHFATDILKQYNSTVHTVTRFPPCFLLLGEDTYNIYAGESVYDLEDYRRTAFINSLIDHERNRSYYDKRRKNWQFTIGDWVFAKLADDLNRNKLDPRFEGPFEIIERSSDLVYVIDVSGNAVMVHVENLKPSTTRTGYSGFRIFDEEVEEESDDE</sequence>
<protein>
    <recommendedName>
        <fullName evidence="1">RNA-directed DNA polymerase</fullName>
        <ecNumber evidence="1">2.7.7.49</ecNumber>
    </recommendedName>
</protein>
<dbReference type="InterPro" id="IPR036397">
    <property type="entry name" value="RNaseH_sf"/>
</dbReference>
<dbReference type="PANTHER" id="PTHR37984:SF5">
    <property type="entry name" value="PROTEIN NYNRIN-LIKE"/>
    <property type="match status" value="1"/>
</dbReference>
<dbReference type="EMBL" id="ASGP02000002">
    <property type="protein sequence ID" value="KAH9523000.1"/>
    <property type="molecule type" value="Genomic_DNA"/>
</dbReference>
<dbReference type="SUPFAM" id="SSF53098">
    <property type="entry name" value="Ribonuclease H-like"/>
    <property type="match status" value="1"/>
</dbReference>
<evidence type="ECO:0000256" key="8">
    <source>
        <dbReference type="SAM" id="Coils"/>
    </source>
</evidence>
<name>A0A922LC70_DERFA</name>
<dbReference type="Pfam" id="PF17921">
    <property type="entry name" value="Integrase_H2C2"/>
    <property type="match status" value="1"/>
</dbReference>
<dbReference type="Gene3D" id="1.10.340.70">
    <property type="match status" value="1"/>
</dbReference>
<keyword evidence="6" id="KW-0378">Hydrolase</keyword>
<dbReference type="InterPro" id="IPR000477">
    <property type="entry name" value="RT_dom"/>
</dbReference>
<feature type="compositionally biased region" description="Low complexity" evidence="9">
    <location>
        <begin position="439"/>
        <end position="465"/>
    </location>
</feature>
<dbReference type="InterPro" id="IPR043502">
    <property type="entry name" value="DNA/RNA_pol_sf"/>
</dbReference>
<dbReference type="Gene3D" id="2.40.70.10">
    <property type="entry name" value="Acid Proteases"/>
    <property type="match status" value="1"/>
</dbReference>
<dbReference type="Gene3D" id="3.30.70.270">
    <property type="match status" value="2"/>
</dbReference>
<dbReference type="GO" id="GO:0016787">
    <property type="term" value="F:hydrolase activity"/>
    <property type="evidence" value="ECO:0007669"/>
    <property type="project" value="UniProtKB-KW"/>
</dbReference>
<dbReference type="Gene3D" id="3.10.10.10">
    <property type="entry name" value="HIV Type 1 Reverse Transcriptase, subunit A, domain 1"/>
    <property type="match status" value="1"/>
</dbReference>
<dbReference type="CDD" id="cd00303">
    <property type="entry name" value="retropepsin_like"/>
    <property type="match status" value="1"/>
</dbReference>
<dbReference type="GO" id="GO:0003964">
    <property type="term" value="F:RNA-directed DNA polymerase activity"/>
    <property type="evidence" value="ECO:0007669"/>
    <property type="project" value="UniProtKB-KW"/>
</dbReference>
<dbReference type="GO" id="GO:0004519">
    <property type="term" value="F:endonuclease activity"/>
    <property type="evidence" value="ECO:0007669"/>
    <property type="project" value="UniProtKB-KW"/>
</dbReference>
<dbReference type="GO" id="GO:0003676">
    <property type="term" value="F:nucleic acid binding"/>
    <property type="evidence" value="ECO:0007669"/>
    <property type="project" value="InterPro"/>
</dbReference>
<keyword evidence="2" id="KW-0808">Transferase</keyword>
<organism evidence="12 13">
    <name type="scientific">Dermatophagoides farinae</name>
    <name type="common">American house dust mite</name>
    <dbReference type="NCBI Taxonomy" id="6954"/>
    <lineage>
        <taxon>Eukaryota</taxon>
        <taxon>Metazoa</taxon>
        <taxon>Ecdysozoa</taxon>
        <taxon>Arthropoda</taxon>
        <taxon>Chelicerata</taxon>
        <taxon>Arachnida</taxon>
        <taxon>Acari</taxon>
        <taxon>Acariformes</taxon>
        <taxon>Sarcoptiformes</taxon>
        <taxon>Astigmata</taxon>
        <taxon>Psoroptidia</taxon>
        <taxon>Analgoidea</taxon>
        <taxon>Pyroglyphidae</taxon>
        <taxon>Dermatophagoidinae</taxon>
        <taxon>Dermatophagoides</taxon>
    </lineage>
</organism>
<dbReference type="PANTHER" id="PTHR37984">
    <property type="entry name" value="PROTEIN CBG26694"/>
    <property type="match status" value="1"/>
</dbReference>
<feature type="region of interest" description="Disordered" evidence="9">
    <location>
        <begin position="430"/>
        <end position="526"/>
    </location>
</feature>
<evidence type="ECO:0000313" key="12">
    <source>
        <dbReference type="EMBL" id="KAH9523000.1"/>
    </source>
</evidence>
<feature type="domain" description="Reverse transcriptase" evidence="10">
    <location>
        <begin position="814"/>
        <end position="996"/>
    </location>
</feature>